<dbReference type="Proteomes" id="UP000828251">
    <property type="component" value="Unassembled WGS sequence"/>
</dbReference>
<accession>A0A9D4AFA9</accession>
<name>A0A9D4AFA9_9ROSI</name>
<dbReference type="AlphaFoldDB" id="A0A9D4AFA9"/>
<dbReference type="EMBL" id="JAIQCV010000003">
    <property type="protein sequence ID" value="KAH1114119.1"/>
    <property type="molecule type" value="Genomic_DNA"/>
</dbReference>
<proteinExistence type="predicted"/>
<feature type="non-terminal residue" evidence="1">
    <location>
        <position position="1"/>
    </location>
</feature>
<gene>
    <name evidence="1" type="ORF">J1N35_007497</name>
</gene>
<organism evidence="1 2">
    <name type="scientific">Gossypium stocksii</name>
    <dbReference type="NCBI Taxonomy" id="47602"/>
    <lineage>
        <taxon>Eukaryota</taxon>
        <taxon>Viridiplantae</taxon>
        <taxon>Streptophyta</taxon>
        <taxon>Embryophyta</taxon>
        <taxon>Tracheophyta</taxon>
        <taxon>Spermatophyta</taxon>
        <taxon>Magnoliopsida</taxon>
        <taxon>eudicotyledons</taxon>
        <taxon>Gunneridae</taxon>
        <taxon>Pentapetalae</taxon>
        <taxon>rosids</taxon>
        <taxon>malvids</taxon>
        <taxon>Malvales</taxon>
        <taxon>Malvaceae</taxon>
        <taxon>Malvoideae</taxon>
        <taxon>Gossypium</taxon>
    </lineage>
</organism>
<protein>
    <submittedName>
        <fullName evidence="1">Uncharacterized protein</fullName>
    </submittedName>
</protein>
<evidence type="ECO:0000313" key="2">
    <source>
        <dbReference type="Proteomes" id="UP000828251"/>
    </source>
</evidence>
<sequence length="54" mass="6213">ELKRITKCTIAKFTLDILEIAHEGTSSTFEINFDEAKHNKEKCDRNIAFQVGEE</sequence>
<comment type="caution">
    <text evidence="1">The sequence shown here is derived from an EMBL/GenBank/DDBJ whole genome shotgun (WGS) entry which is preliminary data.</text>
</comment>
<keyword evidence="2" id="KW-1185">Reference proteome</keyword>
<reference evidence="1 2" key="1">
    <citation type="journal article" date="2021" name="Plant Biotechnol. J.">
        <title>Multi-omics assisted identification of the key and species-specific regulatory components of drought-tolerant mechanisms in Gossypium stocksii.</title>
        <authorList>
            <person name="Yu D."/>
            <person name="Ke L."/>
            <person name="Zhang D."/>
            <person name="Wu Y."/>
            <person name="Sun Y."/>
            <person name="Mei J."/>
            <person name="Sun J."/>
            <person name="Sun Y."/>
        </authorList>
    </citation>
    <scope>NUCLEOTIDE SEQUENCE [LARGE SCALE GENOMIC DNA]</scope>
    <source>
        <strain evidence="2">cv. E1</strain>
        <tissue evidence="1">Leaf</tissue>
    </source>
</reference>
<evidence type="ECO:0000313" key="1">
    <source>
        <dbReference type="EMBL" id="KAH1114119.1"/>
    </source>
</evidence>
<feature type="non-terminal residue" evidence="1">
    <location>
        <position position="54"/>
    </location>
</feature>